<feature type="domain" description="Protein kinase" evidence="4">
    <location>
        <begin position="42"/>
        <end position="320"/>
    </location>
</feature>
<dbReference type="InterPro" id="IPR011009">
    <property type="entry name" value="Kinase-like_dom_sf"/>
</dbReference>
<protein>
    <recommendedName>
        <fullName evidence="4">Protein kinase domain-containing protein</fullName>
    </recommendedName>
</protein>
<proteinExistence type="inferred from homology"/>
<reference evidence="5 6" key="1">
    <citation type="journal article" date="2024" name="Nat. Commun.">
        <title>Phylogenomics reveals the evolutionary origins of lichenization in chlorophyte algae.</title>
        <authorList>
            <person name="Puginier C."/>
            <person name="Libourel C."/>
            <person name="Otte J."/>
            <person name="Skaloud P."/>
            <person name="Haon M."/>
            <person name="Grisel S."/>
            <person name="Petersen M."/>
            <person name="Berrin J.G."/>
            <person name="Delaux P.M."/>
            <person name="Dal Grande F."/>
            <person name="Keller J."/>
        </authorList>
    </citation>
    <scope>NUCLEOTIDE SEQUENCE [LARGE SCALE GENOMIC DNA]</scope>
    <source>
        <strain evidence="5 6">SAG 2036</strain>
    </source>
</reference>
<dbReference type="Proteomes" id="UP001465755">
    <property type="component" value="Unassembled WGS sequence"/>
</dbReference>
<accession>A0AAW1PFU9</accession>
<dbReference type="GO" id="GO:0004672">
    <property type="term" value="F:protein kinase activity"/>
    <property type="evidence" value="ECO:0007669"/>
    <property type="project" value="InterPro"/>
</dbReference>
<dbReference type="SMART" id="SM00220">
    <property type="entry name" value="S_TKc"/>
    <property type="match status" value="1"/>
</dbReference>
<keyword evidence="2" id="KW-0547">Nucleotide-binding</keyword>
<evidence type="ECO:0000313" key="6">
    <source>
        <dbReference type="Proteomes" id="UP001465755"/>
    </source>
</evidence>
<evidence type="ECO:0000256" key="1">
    <source>
        <dbReference type="ARBA" id="ARBA00008874"/>
    </source>
</evidence>
<feature type="region of interest" description="Disordered" evidence="3">
    <location>
        <begin position="455"/>
        <end position="480"/>
    </location>
</feature>
<evidence type="ECO:0000259" key="4">
    <source>
        <dbReference type="PROSITE" id="PS50011"/>
    </source>
</evidence>
<dbReference type="InterPro" id="IPR047173">
    <property type="entry name" value="STRAD_A/B-like"/>
</dbReference>
<keyword evidence="2" id="KW-0067">ATP-binding</keyword>
<comment type="caution">
    <text evidence="5">The sequence shown here is derived from an EMBL/GenBank/DDBJ whole genome shotgun (WGS) entry which is preliminary data.</text>
</comment>
<dbReference type="PANTHER" id="PTHR48014">
    <property type="entry name" value="SERINE/THREONINE-PROTEIN KINASE FRAY2"/>
    <property type="match status" value="1"/>
</dbReference>
<evidence type="ECO:0000256" key="2">
    <source>
        <dbReference type="PROSITE-ProRule" id="PRU10141"/>
    </source>
</evidence>
<dbReference type="SUPFAM" id="SSF56112">
    <property type="entry name" value="Protein kinase-like (PK-like)"/>
    <property type="match status" value="1"/>
</dbReference>
<dbReference type="PANTHER" id="PTHR48014:SF21">
    <property type="entry name" value="SERINE_THREONINE-PROTEIN KINASE FRAY2"/>
    <property type="match status" value="1"/>
</dbReference>
<dbReference type="InterPro" id="IPR017441">
    <property type="entry name" value="Protein_kinase_ATP_BS"/>
</dbReference>
<dbReference type="GO" id="GO:0043539">
    <property type="term" value="F:protein serine/threonine kinase activator activity"/>
    <property type="evidence" value="ECO:0007669"/>
    <property type="project" value="InterPro"/>
</dbReference>
<dbReference type="EMBL" id="JALJOQ010000007">
    <property type="protein sequence ID" value="KAK9812366.1"/>
    <property type="molecule type" value="Genomic_DNA"/>
</dbReference>
<feature type="binding site" evidence="2">
    <location>
        <position position="71"/>
    </location>
    <ligand>
        <name>ATP</name>
        <dbReference type="ChEBI" id="CHEBI:30616"/>
    </ligand>
</feature>
<name>A0AAW1PFU9_9CHLO</name>
<sequence length="637" mass="70268">MDRSLNGKSKSFALLRSKSFQDVTTVKDAWSTQTYPTHADAYDLQKEVGKGAMGTVHKAQCKPLEETVAIKMVDFDKLTCDLDVIIKETQIMHDQRHYNVLPLYCSFVAKHQLWMVMPFVSGGSLSAVMRASFAEGFDEVSIATIGRDILRALEYMHNSGRIHRDIKADNVLLDLNGHVMLGDFGVTATLERAENSSHFANGAASGSSWEHGKYLARNTFCGTPCFMAPEVMEQTQGYNTSADIWSFGILLYELATGKAPYANMGLTKVILTTLHQDSPTLQNVKGRQFSEDLVDLIALCLQKEPIDRPSAATLLKHRFLRKAADSQWLMKNILTKASEQSERPLLERLKSIRITGNGSKAIRHGEAGKLHNDGNKGSPNLYATATLSGDVASALSLLKRLTKPASRKAQRGLLIPLDELASCEGIAFCSLRKAGVGVHYGRGNGFVVGRNHKIERKKGDDEGSSRRGRRHVAKVQETNTEHQRIAWTAPSYFNVNVGGGTSGIEWRRQDVEAIFILPTQASVEAFKAFDADLDRIGNDVDKVYAYGVDKKEAFEAPLAGCKVHCNREVNARIFGHTVGPVQLLGGDVKPPNEFDALYKLLTALASEHEDHSAAMLGHIDDSGSTLIYRMPIWLYDD</sequence>
<organism evidence="5 6">
    <name type="scientific">Symbiochloris irregularis</name>
    <dbReference type="NCBI Taxonomy" id="706552"/>
    <lineage>
        <taxon>Eukaryota</taxon>
        <taxon>Viridiplantae</taxon>
        <taxon>Chlorophyta</taxon>
        <taxon>core chlorophytes</taxon>
        <taxon>Trebouxiophyceae</taxon>
        <taxon>Trebouxiales</taxon>
        <taxon>Trebouxiaceae</taxon>
        <taxon>Symbiochloris</taxon>
    </lineage>
</organism>
<dbReference type="InterPro" id="IPR000719">
    <property type="entry name" value="Prot_kinase_dom"/>
</dbReference>
<dbReference type="GO" id="GO:0005524">
    <property type="term" value="F:ATP binding"/>
    <property type="evidence" value="ECO:0007669"/>
    <property type="project" value="UniProtKB-UniRule"/>
</dbReference>
<keyword evidence="6" id="KW-1185">Reference proteome</keyword>
<evidence type="ECO:0000313" key="5">
    <source>
        <dbReference type="EMBL" id="KAK9812366.1"/>
    </source>
</evidence>
<evidence type="ECO:0000256" key="3">
    <source>
        <dbReference type="SAM" id="MobiDB-lite"/>
    </source>
</evidence>
<dbReference type="AlphaFoldDB" id="A0AAW1PFU9"/>
<gene>
    <name evidence="5" type="ORF">WJX73_005512</name>
</gene>
<dbReference type="Gene3D" id="3.30.200.20">
    <property type="entry name" value="Phosphorylase Kinase, domain 1"/>
    <property type="match status" value="1"/>
</dbReference>
<comment type="similarity">
    <text evidence="1">Belongs to the protein kinase superfamily. STE Ser/Thr protein kinase family. STE20 subfamily.</text>
</comment>
<dbReference type="PROSITE" id="PS50011">
    <property type="entry name" value="PROTEIN_KINASE_DOM"/>
    <property type="match status" value="1"/>
</dbReference>
<dbReference type="Pfam" id="PF00069">
    <property type="entry name" value="Pkinase"/>
    <property type="match status" value="1"/>
</dbReference>
<dbReference type="Gene3D" id="1.10.510.10">
    <property type="entry name" value="Transferase(Phosphotransferase) domain 1"/>
    <property type="match status" value="1"/>
</dbReference>
<dbReference type="PROSITE" id="PS00107">
    <property type="entry name" value="PROTEIN_KINASE_ATP"/>
    <property type="match status" value="1"/>
</dbReference>